<sequence>MMVKRIIFLNFGILFIFSALSIAGAEKLSADDFKITQFSLSNPFKSQLPQKEKPKEIQQEELEDDYDPGPSVDAFLDDIEKQLQHMSGSSEEDQMNGAVENPALKSVVTGRIWNSNRPQAIIDGKVFDVGDIHNGMKILRIYKEGVDVSFQGKIFTIKEQLSL</sequence>
<proteinExistence type="predicted"/>
<evidence type="ECO:0000313" key="2">
    <source>
        <dbReference type="EMBL" id="VAX37063.1"/>
    </source>
</evidence>
<evidence type="ECO:0000256" key="1">
    <source>
        <dbReference type="SAM" id="MobiDB-lite"/>
    </source>
</evidence>
<feature type="region of interest" description="Disordered" evidence="1">
    <location>
        <begin position="45"/>
        <end position="68"/>
    </location>
</feature>
<gene>
    <name evidence="2" type="ORF">MNBD_UNCLBAC01-458</name>
</gene>
<name>A0A3B1DJW2_9ZZZZ</name>
<dbReference type="EMBL" id="UOGJ01000118">
    <property type="protein sequence ID" value="VAX37063.1"/>
    <property type="molecule type" value="Genomic_DNA"/>
</dbReference>
<dbReference type="AlphaFoldDB" id="A0A3B1DJW2"/>
<reference evidence="2" key="1">
    <citation type="submission" date="2018-06" db="EMBL/GenBank/DDBJ databases">
        <authorList>
            <person name="Zhirakovskaya E."/>
        </authorList>
    </citation>
    <scope>NUCLEOTIDE SEQUENCE</scope>
</reference>
<organism evidence="2">
    <name type="scientific">hydrothermal vent metagenome</name>
    <dbReference type="NCBI Taxonomy" id="652676"/>
    <lineage>
        <taxon>unclassified sequences</taxon>
        <taxon>metagenomes</taxon>
        <taxon>ecological metagenomes</taxon>
    </lineage>
</organism>
<protein>
    <submittedName>
        <fullName evidence="2">Uncharacterized protein</fullName>
    </submittedName>
</protein>
<accession>A0A3B1DJW2</accession>